<evidence type="ECO:0000259" key="1">
    <source>
        <dbReference type="Pfam" id="PF22053"/>
    </source>
</evidence>
<dbReference type="InterPro" id="IPR054218">
    <property type="entry name" value="DUF6938"/>
</dbReference>
<accession>A0A4V2RVE4</accession>
<dbReference type="Proteomes" id="UP000295221">
    <property type="component" value="Unassembled WGS sequence"/>
</dbReference>
<dbReference type="AlphaFoldDB" id="A0A4V2RVE4"/>
<proteinExistence type="predicted"/>
<dbReference type="GO" id="GO:0016740">
    <property type="term" value="F:transferase activity"/>
    <property type="evidence" value="ECO:0007669"/>
    <property type="project" value="UniProtKB-KW"/>
</dbReference>
<name>A0A4V2RVE4_9BACT</name>
<feature type="domain" description="DUF6938" evidence="1">
    <location>
        <begin position="297"/>
        <end position="419"/>
    </location>
</feature>
<protein>
    <submittedName>
        <fullName evidence="2">UDP-N-acetylglucosamine:LPS N-acetylglucosamine transferase</fullName>
    </submittedName>
</protein>
<reference evidence="2 3" key="1">
    <citation type="submission" date="2019-03" db="EMBL/GenBank/DDBJ databases">
        <title>Genomic Encyclopedia of Type Strains, Phase IV (KMG-IV): sequencing the most valuable type-strain genomes for metagenomic binning, comparative biology and taxonomic classification.</title>
        <authorList>
            <person name="Goeker M."/>
        </authorList>
    </citation>
    <scope>NUCLEOTIDE SEQUENCE [LARGE SCALE GENOMIC DNA]</scope>
    <source>
        <strain evidence="2 3">DSM 24179</strain>
    </source>
</reference>
<organism evidence="2 3">
    <name type="scientific">Natronoflexus pectinivorans</name>
    <dbReference type="NCBI Taxonomy" id="682526"/>
    <lineage>
        <taxon>Bacteria</taxon>
        <taxon>Pseudomonadati</taxon>
        <taxon>Bacteroidota</taxon>
        <taxon>Bacteroidia</taxon>
        <taxon>Marinilabiliales</taxon>
        <taxon>Marinilabiliaceae</taxon>
        <taxon>Natronoflexus</taxon>
    </lineage>
</organism>
<gene>
    <name evidence="2" type="ORF">EV194_1194</name>
</gene>
<dbReference type="EMBL" id="SLWK01000019">
    <property type="protein sequence ID" value="TCO04014.1"/>
    <property type="molecule type" value="Genomic_DNA"/>
</dbReference>
<evidence type="ECO:0000313" key="3">
    <source>
        <dbReference type="Proteomes" id="UP000295221"/>
    </source>
</evidence>
<dbReference type="Gene3D" id="3.40.50.2000">
    <property type="entry name" value="Glycogen Phosphorylase B"/>
    <property type="match status" value="1"/>
</dbReference>
<dbReference type="Pfam" id="PF22053">
    <property type="entry name" value="DUF6938"/>
    <property type="match status" value="1"/>
</dbReference>
<evidence type="ECO:0000313" key="2">
    <source>
        <dbReference type="EMBL" id="TCO04014.1"/>
    </source>
</evidence>
<keyword evidence="2" id="KW-0808">Transferase</keyword>
<comment type="caution">
    <text evidence="2">The sequence shown here is derived from an EMBL/GenBank/DDBJ whole genome shotgun (WGS) entry which is preliminary data.</text>
</comment>
<dbReference type="RefSeq" id="WP_132435341.1">
    <property type="nucleotide sequence ID" value="NZ_SLWK01000019.1"/>
</dbReference>
<sequence>MQNSSKKTTWLVTADMGYGHQRAIYPLRNIGQGNIVSVGNNKNTPASERRLWRRTLKIYELLSRAREIPVIGNQIFKILDYFLMIPSYYPYRNLSKSSFQVRMLESSIKNGLCRSIVEKVSLSGLPLTTSFYAPAIAADIAGYSRTFCIICDTDLNRVWVRKEPWESNINYFAPCGRTAGRLKAYGVPENHIHITGFPLPKELLGDQELSVLKKNLGQRLHYLDPNKRFWSLYKKSVKHFLGKENCEFKSSRVLTITYAVGGAGAQAKIGEQIAISLKAKLKKGEIKLNLVAGTRREVANYFKKVKESIQSESIKVIYSNNIYEYFDKMNDALQTTDILWSKPSELSFYCALGIPIIMTPTIGSQERFNKKWLQEIQAGVKQENPVYTDQWLTDMLHKGRLAEAAWAGFLKARKNGTYNIEYFIQHGQMPESNDSLQ</sequence>
<dbReference type="OrthoDB" id="1550579at2"/>
<keyword evidence="3" id="KW-1185">Reference proteome</keyword>